<feature type="transmembrane region" description="Helical" evidence="1">
    <location>
        <begin position="163"/>
        <end position="182"/>
    </location>
</feature>
<accession>A0A1I1E963</accession>
<protein>
    <recommendedName>
        <fullName evidence="4">Dolichyl-phosphate-mannose-protein mannosyltransferase</fullName>
    </recommendedName>
</protein>
<evidence type="ECO:0008006" key="4">
    <source>
        <dbReference type="Google" id="ProtNLM"/>
    </source>
</evidence>
<evidence type="ECO:0000313" key="3">
    <source>
        <dbReference type="Proteomes" id="UP000240042"/>
    </source>
</evidence>
<feature type="transmembrane region" description="Helical" evidence="1">
    <location>
        <begin position="373"/>
        <end position="393"/>
    </location>
</feature>
<feature type="transmembrane region" description="Helical" evidence="1">
    <location>
        <begin position="133"/>
        <end position="151"/>
    </location>
</feature>
<proteinExistence type="predicted"/>
<feature type="transmembrane region" description="Helical" evidence="1">
    <location>
        <begin position="97"/>
        <end position="121"/>
    </location>
</feature>
<keyword evidence="3" id="KW-1185">Reference proteome</keyword>
<feature type="transmembrane region" description="Helical" evidence="1">
    <location>
        <begin position="457"/>
        <end position="473"/>
    </location>
</feature>
<keyword evidence="1" id="KW-0812">Transmembrane</keyword>
<feature type="transmembrane region" description="Helical" evidence="1">
    <location>
        <begin position="56"/>
        <end position="77"/>
    </location>
</feature>
<dbReference type="AlphaFoldDB" id="A0A1I1E963"/>
<feature type="transmembrane region" description="Helical" evidence="1">
    <location>
        <begin position="189"/>
        <end position="220"/>
    </location>
</feature>
<name>A0A1I1E963_BREAD</name>
<feature type="transmembrane region" description="Helical" evidence="1">
    <location>
        <begin position="429"/>
        <end position="445"/>
    </location>
</feature>
<feature type="transmembrane region" description="Helical" evidence="1">
    <location>
        <begin position="240"/>
        <end position="260"/>
    </location>
</feature>
<organism evidence="2 3">
    <name type="scientific">Brevinema andersonii</name>
    <dbReference type="NCBI Taxonomy" id="34097"/>
    <lineage>
        <taxon>Bacteria</taxon>
        <taxon>Pseudomonadati</taxon>
        <taxon>Spirochaetota</taxon>
        <taxon>Spirochaetia</taxon>
        <taxon>Brevinematales</taxon>
        <taxon>Brevinemataceae</taxon>
        <taxon>Brevinema</taxon>
    </lineage>
</organism>
<reference evidence="3" key="1">
    <citation type="submission" date="2016-10" db="EMBL/GenBank/DDBJ databases">
        <authorList>
            <person name="Varghese N."/>
            <person name="Submissions S."/>
        </authorList>
    </citation>
    <scope>NUCLEOTIDE SEQUENCE [LARGE SCALE GENOMIC DNA]</scope>
    <source>
        <strain evidence="3">ATCC 43811</strain>
    </source>
</reference>
<evidence type="ECO:0000256" key="1">
    <source>
        <dbReference type="SAM" id="Phobius"/>
    </source>
</evidence>
<keyword evidence="1" id="KW-0472">Membrane</keyword>
<feature type="transmembrane region" description="Helical" evidence="1">
    <location>
        <begin position="339"/>
        <end position="357"/>
    </location>
</feature>
<evidence type="ECO:0000313" key="2">
    <source>
        <dbReference type="EMBL" id="SFB83142.1"/>
    </source>
</evidence>
<dbReference type="RefSeq" id="WP_092319237.1">
    <property type="nucleotide sequence ID" value="NZ_FOKY01000008.1"/>
</dbReference>
<feature type="transmembrane region" description="Helical" evidence="1">
    <location>
        <begin position="312"/>
        <end position="332"/>
    </location>
</feature>
<dbReference type="Proteomes" id="UP000240042">
    <property type="component" value="Unassembled WGS sequence"/>
</dbReference>
<sequence>MNRFFILISPIVMTLTFFFKEQFPYYMNWDSTFLFTIDSLLINSRMMPEHLFHPNAFPLFFEYWIIFPFVKLFKLLNITTMSELLFSLNPYPGLAEMAWFLLILRISYIFIGFGFLYMFFCKLFKDDIKETSLQYRIVLSLFICYAVFSGYSNIAYTITTIRYESMGFMLWAAAMFVSLYAAETQKKRFILATGFLSGAAFITKLIFLPGVVLVAFTYYLHSKSLKQSFNISSKEANQSIIFSILYFIFVLVTLLLLFFMTVTNKILPSAFMQTLSSKHMGILYAIFPIFLSFQIILAFISRKYLDEFPSFAYYVNRLILFSIIFFVPMLLLLSLGKGIHIFLTTYIFSYGFGQISMSLETGHASPNNRIKDIGLYLTAGYFIMCCILSFLKVYPGQKNPKVYKISENMLLLFGMLLMSRLLLRIPGDFSTFFIGTAFLVVFKNIKKYIPYTKKSVFLVSMGFFCIIGSYYLNKKYPFSALNDLYVGSNYNYRNTEWKSYSYGFLGFSYQDKITRTYLSDIAWKQIFYWSRNPGQLTRLIHDSLPSKPKISDTALIQENGVLSYHNEKLTTHSPELSGALVYEISEENFTVLARSDYTFYLAFSEEQTLSASNPEIPRIEPVSLTFITDQSKYHLYKMIPSNNPGGPFSLSLKKNGTKAYLIIKDEMMATI</sequence>
<gene>
    <name evidence="2" type="ORF">SAMN02745150_00993</name>
</gene>
<dbReference type="STRING" id="34097.SAMN02745150_00993"/>
<keyword evidence="1" id="KW-1133">Transmembrane helix</keyword>
<dbReference type="EMBL" id="FOKY01000008">
    <property type="protein sequence ID" value="SFB83142.1"/>
    <property type="molecule type" value="Genomic_DNA"/>
</dbReference>
<feature type="transmembrane region" description="Helical" evidence="1">
    <location>
        <begin position="281"/>
        <end position="300"/>
    </location>
</feature>